<protein>
    <submittedName>
        <fullName evidence="1">Uncharacterized protein</fullName>
    </submittedName>
</protein>
<dbReference type="GO" id="GO:0003677">
    <property type="term" value="F:DNA binding"/>
    <property type="evidence" value="ECO:0007669"/>
    <property type="project" value="InterPro"/>
</dbReference>
<evidence type="ECO:0000313" key="1">
    <source>
        <dbReference type="EMBL" id="HIU40904.1"/>
    </source>
</evidence>
<dbReference type="SUPFAM" id="SSF47413">
    <property type="entry name" value="lambda repressor-like DNA-binding domains"/>
    <property type="match status" value="1"/>
</dbReference>
<dbReference type="AlphaFoldDB" id="A0A9D1IS05"/>
<evidence type="ECO:0000313" key="2">
    <source>
        <dbReference type="Proteomes" id="UP000824074"/>
    </source>
</evidence>
<dbReference type="EMBL" id="DVMT01000064">
    <property type="protein sequence ID" value="HIU40904.1"/>
    <property type="molecule type" value="Genomic_DNA"/>
</dbReference>
<accession>A0A9D1IS05</accession>
<organism evidence="1 2">
    <name type="scientific">Candidatus Aphodocola excrementigallinarum</name>
    <dbReference type="NCBI Taxonomy" id="2840670"/>
    <lineage>
        <taxon>Bacteria</taxon>
        <taxon>Bacillati</taxon>
        <taxon>Bacillota</taxon>
        <taxon>Bacilli</taxon>
        <taxon>Candidatus Aphodocola</taxon>
    </lineage>
</organism>
<dbReference type="Proteomes" id="UP000824074">
    <property type="component" value="Unassembled WGS sequence"/>
</dbReference>
<reference evidence="1" key="1">
    <citation type="submission" date="2020-10" db="EMBL/GenBank/DDBJ databases">
        <authorList>
            <person name="Gilroy R."/>
        </authorList>
    </citation>
    <scope>NUCLEOTIDE SEQUENCE</scope>
    <source>
        <strain evidence="1">CHK193-30670</strain>
    </source>
</reference>
<proteinExistence type="predicted"/>
<reference evidence="1" key="2">
    <citation type="journal article" date="2021" name="PeerJ">
        <title>Extensive microbial diversity within the chicken gut microbiome revealed by metagenomics and culture.</title>
        <authorList>
            <person name="Gilroy R."/>
            <person name="Ravi A."/>
            <person name="Getino M."/>
            <person name="Pursley I."/>
            <person name="Horton D.L."/>
            <person name="Alikhan N.F."/>
            <person name="Baker D."/>
            <person name="Gharbi K."/>
            <person name="Hall N."/>
            <person name="Watson M."/>
            <person name="Adriaenssens E.M."/>
            <person name="Foster-Nyarko E."/>
            <person name="Jarju S."/>
            <person name="Secka A."/>
            <person name="Antonio M."/>
            <person name="Oren A."/>
            <person name="Chaudhuri R.R."/>
            <person name="La Ragione R."/>
            <person name="Hildebrand F."/>
            <person name="Pallen M.J."/>
        </authorList>
    </citation>
    <scope>NUCLEOTIDE SEQUENCE</scope>
    <source>
        <strain evidence="1">CHK193-30670</strain>
    </source>
</reference>
<sequence length="255" mass="29693">MDKLNEILQEVGISKVKLAKYLGVSRQMIYNYLEMNDISRWPKDKKMKLFNLLDIKEASEINDIKIDAEFINKVDMVLNGEASNVSVSHLDTIEFKELKPREQELLNDIIFLIKERFIEGPNDSYVTYKYLLHFVQGLENVKELKYMLGYIDKLLGFVDPNEYAFNEDEQFVFESIMHTAMVLYRNGGTSKTKLAEQHKKFVAEIEHKNEEKLSRTEEINTAKIQALHELGYTEITRDNASEVLAKIAEIQSRDV</sequence>
<dbReference type="InterPro" id="IPR010982">
    <property type="entry name" value="Lambda_DNA-bd_dom_sf"/>
</dbReference>
<name>A0A9D1IS05_9FIRM</name>
<comment type="caution">
    <text evidence="1">The sequence shown here is derived from an EMBL/GenBank/DDBJ whole genome shotgun (WGS) entry which is preliminary data.</text>
</comment>
<gene>
    <name evidence="1" type="ORF">IAB68_06385</name>
</gene>